<dbReference type="Proteomes" id="UP000191554">
    <property type="component" value="Unassembled WGS sequence"/>
</dbReference>
<evidence type="ECO:0008006" key="4">
    <source>
        <dbReference type="Google" id="ProtNLM"/>
    </source>
</evidence>
<accession>A0A1V4SH87</accession>
<gene>
    <name evidence="2" type="ORF">CLHUN_29140</name>
</gene>
<feature type="transmembrane region" description="Helical" evidence="1">
    <location>
        <begin position="70"/>
        <end position="88"/>
    </location>
</feature>
<name>A0A1V4SH87_RUMHU</name>
<dbReference type="RefSeq" id="WP_080065366.1">
    <property type="nucleotide sequence ID" value="NZ_MZGX01000020.1"/>
</dbReference>
<comment type="caution">
    <text evidence="2">The sequence shown here is derived from an EMBL/GenBank/DDBJ whole genome shotgun (WGS) entry which is preliminary data.</text>
</comment>
<keyword evidence="1" id="KW-0472">Membrane</keyword>
<feature type="transmembrane region" description="Helical" evidence="1">
    <location>
        <begin position="94"/>
        <end position="118"/>
    </location>
</feature>
<organism evidence="2 3">
    <name type="scientific">Ruminiclostridium hungatei</name>
    <name type="common">Clostridium hungatei</name>
    <dbReference type="NCBI Taxonomy" id="48256"/>
    <lineage>
        <taxon>Bacteria</taxon>
        <taxon>Bacillati</taxon>
        <taxon>Bacillota</taxon>
        <taxon>Clostridia</taxon>
        <taxon>Eubacteriales</taxon>
        <taxon>Oscillospiraceae</taxon>
        <taxon>Ruminiclostridium</taxon>
    </lineage>
</organism>
<evidence type="ECO:0000256" key="1">
    <source>
        <dbReference type="SAM" id="Phobius"/>
    </source>
</evidence>
<reference evidence="2 3" key="1">
    <citation type="submission" date="2017-03" db="EMBL/GenBank/DDBJ databases">
        <title>Genome sequence of Clostridium hungatei DSM 14427.</title>
        <authorList>
            <person name="Poehlein A."/>
            <person name="Daniel R."/>
        </authorList>
    </citation>
    <scope>NUCLEOTIDE SEQUENCE [LARGE SCALE GENOMIC DNA]</scope>
    <source>
        <strain evidence="2 3">DSM 14427</strain>
    </source>
</reference>
<protein>
    <recommendedName>
        <fullName evidence="4">TspO/MBR family protein</fullName>
    </recommendedName>
</protein>
<dbReference type="AlphaFoldDB" id="A0A1V4SH87"/>
<keyword evidence="3" id="KW-1185">Reference proteome</keyword>
<sequence length="127" mass="14721">MLYIVWVIITAISAIWGIAEYWPCYGYSDISMPLFTDFTTIAVFLPCYFILCWLCIHFIYCYLGNFRLKAAIVAYFSIIAFISSLIFLDIYSLLIRVLVSFSAATVTFIYYFVTVLLYNNSPFRKPG</sequence>
<dbReference type="EMBL" id="MZGX01000020">
    <property type="protein sequence ID" value="OPX43164.1"/>
    <property type="molecule type" value="Genomic_DNA"/>
</dbReference>
<evidence type="ECO:0000313" key="3">
    <source>
        <dbReference type="Proteomes" id="UP000191554"/>
    </source>
</evidence>
<evidence type="ECO:0000313" key="2">
    <source>
        <dbReference type="EMBL" id="OPX43164.1"/>
    </source>
</evidence>
<proteinExistence type="predicted"/>
<feature type="transmembrane region" description="Helical" evidence="1">
    <location>
        <begin position="41"/>
        <end position="63"/>
    </location>
</feature>
<keyword evidence="1" id="KW-0812">Transmembrane</keyword>
<keyword evidence="1" id="KW-1133">Transmembrane helix</keyword>